<dbReference type="Gene3D" id="3.40.50.1820">
    <property type="entry name" value="alpha/beta hydrolase"/>
    <property type="match status" value="1"/>
</dbReference>
<dbReference type="OrthoDB" id="6306157at2"/>
<accession>A0A323V059</accession>
<proteinExistence type="predicted"/>
<reference evidence="1 2" key="1">
    <citation type="submission" date="2018-06" db="EMBL/GenBank/DDBJ databases">
        <title>Azoarcus communis strain SWub3 genome.</title>
        <authorList>
            <person name="Zorraquino Salvo V."/>
            <person name="Toubiana D."/>
            <person name="Blumwald E."/>
        </authorList>
    </citation>
    <scope>NUCLEOTIDE SEQUENCE [LARGE SCALE GENOMIC DNA]</scope>
    <source>
        <strain evidence="1 2">SWub3</strain>
    </source>
</reference>
<dbReference type="AlphaFoldDB" id="A0A323V059"/>
<comment type="caution">
    <text evidence="1">The sequence shown here is derived from an EMBL/GenBank/DDBJ whole genome shotgun (WGS) entry which is preliminary data.</text>
</comment>
<keyword evidence="2" id="KW-1185">Reference proteome</keyword>
<dbReference type="RefSeq" id="WP_110523204.1">
    <property type="nucleotide sequence ID" value="NZ_QKOE01000002.1"/>
</dbReference>
<protein>
    <recommendedName>
        <fullName evidence="3">Alpha/beta hydrolase</fullName>
    </recommendedName>
</protein>
<sequence>MAHITFIHGIANKPDCDALLRIWLQALARNDGPDLGSEGISASMVYWADVMYAAPLIDDGRYESVADDDFESIRQDGITPEQAEDWREELPPDEAAQIDALARHLGADEPDEEVDPVPIGTPEAELERIPLPWAIKKPMMERLLRDVHHYLFNALHSPRPGVQFRVQDEIRARFVAAIEAGNTLATGTPHVVVSHSMGTVIAYDCLKRVASCPSVSALMTLGSPLGLDEIQDMLKPEWRRNDGFPTPRVRGRWVNVFDRLDPVAGFDPHFANDYRRDGTEAVEDIQEANWGAWRHSITKYLQGRQLRAALTQLLTP</sequence>
<dbReference type="Proteomes" id="UP000248259">
    <property type="component" value="Unassembled WGS sequence"/>
</dbReference>
<evidence type="ECO:0000313" key="2">
    <source>
        <dbReference type="Proteomes" id="UP000248259"/>
    </source>
</evidence>
<dbReference type="InterPro" id="IPR029058">
    <property type="entry name" value="AB_hydrolase_fold"/>
</dbReference>
<evidence type="ECO:0000313" key="1">
    <source>
        <dbReference type="EMBL" id="PZA17861.1"/>
    </source>
</evidence>
<gene>
    <name evidence="1" type="ORF">DNK49_04905</name>
</gene>
<name>A0A323V059_9RHOO</name>
<dbReference type="SUPFAM" id="SSF53474">
    <property type="entry name" value="alpha/beta-Hydrolases"/>
    <property type="match status" value="1"/>
</dbReference>
<evidence type="ECO:0008006" key="3">
    <source>
        <dbReference type="Google" id="ProtNLM"/>
    </source>
</evidence>
<dbReference type="EMBL" id="QKOE01000002">
    <property type="protein sequence ID" value="PZA17861.1"/>
    <property type="molecule type" value="Genomic_DNA"/>
</dbReference>
<organism evidence="1 2">
    <name type="scientific">Parazoarcus communis SWub3 = DSM 12120</name>
    <dbReference type="NCBI Taxonomy" id="1121029"/>
    <lineage>
        <taxon>Bacteria</taxon>
        <taxon>Pseudomonadati</taxon>
        <taxon>Pseudomonadota</taxon>
        <taxon>Betaproteobacteria</taxon>
        <taxon>Rhodocyclales</taxon>
        <taxon>Zoogloeaceae</taxon>
        <taxon>Parazoarcus</taxon>
    </lineage>
</organism>